<dbReference type="Proteomes" id="UP000194153">
    <property type="component" value="Unassembled WGS sequence"/>
</dbReference>
<name>A0ABQ0MLR0_9BACT</name>
<comment type="caution">
    <text evidence="1">The sequence shown here is derived from an EMBL/GenBank/DDBJ whole genome shotgun (WGS) entry which is preliminary data.</text>
</comment>
<gene>
    <name evidence="1" type="ORF">GPEL0_01r4158</name>
</gene>
<dbReference type="EMBL" id="BDQG01000001">
    <property type="protein sequence ID" value="GAW68020.1"/>
    <property type="molecule type" value="Genomic_DNA"/>
</dbReference>
<keyword evidence="2" id="KW-1185">Reference proteome</keyword>
<evidence type="ECO:0000313" key="2">
    <source>
        <dbReference type="Proteomes" id="UP000194153"/>
    </source>
</evidence>
<reference evidence="2" key="2">
    <citation type="submission" date="2017-05" db="EMBL/GenBank/DDBJ databases">
        <title>Draft genome sequence of Geobacter pelophilus, a iron(III)-reducing bacteria.</title>
        <authorList>
            <person name="Aoyagi T."/>
            <person name="Koike H."/>
            <person name="Morita T."/>
            <person name="Sato Y."/>
            <person name="Habe H."/>
            <person name="Hori T."/>
        </authorList>
    </citation>
    <scope>NUCLEOTIDE SEQUENCE [LARGE SCALE GENOMIC DNA]</scope>
    <source>
        <strain evidence="2">Drf2</strain>
    </source>
</reference>
<proteinExistence type="predicted"/>
<accession>A0ABQ0MLR0</accession>
<reference evidence="1 2" key="1">
    <citation type="submission" date="2017-04" db="EMBL/GenBank/DDBJ databases">
        <authorList>
            <consortium name="Geobacter pelophilus Genome Sequencing"/>
            <person name="Aoyagi T."/>
            <person name="Koike H."/>
            <person name="Hori T."/>
        </authorList>
    </citation>
    <scope>NUCLEOTIDE SEQUENCE [LARGE SCALE GENOMIC DNA]</scope>
    <source>
        <strain evidence="1 2">Drf2</strain>
    </source>
</reference>
<protein>
    <submittedName>
        <fullName evidence="1">D-lactate dehydrogenase (Cytochrome)</fullName>
    </submittedName>
</protein>
<evidence type="ECO:0000313" key="1">
    <source>
        <dbReference type="EMBL" id="GAW68020.1"/>
    </source>
</evidence>
<organism evidence="1 2">
    <name type="scientific">Geoanaerobacter pelophilus</name>
    <dbReference type="NCBI Taxonomy" id="60036"/>
    <lineage>
        <taxon>Bacteria</taxon>
        <taxon>Pseudomonadati</taxon>
        <taxon>Thermodesulfobacteriota</taxon>
        <taxon>Desulfuromonadia</taxon>
        <taxon>Geobacterales</taxon>
        <taxon>Geobacteraceae</taxon>
        <taxon>Geoanaerobacter</taxon>
    </lineage>
</organism>
<sequence length="93" mass="9886">MAKMGLSVEEPEKGCCGMAGSFGFESGKYEVSMKIAETNLLPAVRGAGAETYIVADGFSCRTQIQQGTGKRALHTAELLHLAFTRPLLPPPSK</sequence>